<feature type="transmembrane region" description="Helical" evidence="1">
    <location>
        <begin position="138"/>
        <end position="160"/>
    </location>
</feature>
<comment type="caution">
    <text evidence="2">The sequence shown here is derived from an EMBL/GenBank/DDBJ whole genome shotgun (WGS) entry which is preliminary data.</text>
</comment>
<feature type="transmembrane region" description="Helical" evidence="1">
    <location>
        <begin position="50"/>
        <end position="69"/>
    </location>
</feature>
<proteinExistence type="predicted"/>
<keyword evidence="3" id="KW-1185">Reference proteome</keyword>
<feature type="transmembrane region" description="Helical" evidence="1">
    <location>
        <begin position="104"/>
        <end position="126"/>
    </location>
</feature>
<accession>A0ABQ1V4H9</accession>
<name>A0ABQ1V4H9_9NOCA</name>
<dbReference type="Proteomes" id="UP000632454">
    <property type="component" value="Unassembled WGS sequence"/>
</dbReference>
<keyword evidence="1" id="KW-0812">Transmembrane</keyword>
<sequence>MAHVTGKVFPLPNKWSTRPLVALTIAAVLFAGVGVWFLVAALLSALDVDWLRSIFLVFTGGAFVALGAIPATANRVYQSDDPSTARILFTDNRLRILPDRAQQIVSLSLGVMFVVAAFIFAIGTWTSTLDLPISPGFAVFYPPFALGTAVLVMTMLFRVWRRGGSYGQLALDPVSVSHESGELRTELHWADIAAFSINRPRMGRTGSAACMIYLQPADGTPPLAVTTNMLSTGCAPTYWLLKYYFEHPEHRDELGDQRAVDRLMSGRVVTRR</sequence>
<dbReference type="EMBL" id="BMCS01000002">
    <property type="protein sequence ID" value="GGF35267.1"/>
    <property type="molecule type" value="Genomic_DNA"/>
</dbReference>
<protein>
    <recommendedName>
        <fullName evidence="4">DUF3592 domain-containing protein</fullName>
    </recommendedName>
</protein>
<evidence type="ECO:0000256" key="1">
    <source>
        <dbReference type="SAM" id="Phobius"/>
    </source>
</evidence>
<evidence type="ECO:0008006" key="4">
    <source>
        <dbReference type="Google" id="ProtNLM"/>
    </source>
</evidence>
<organism evidence="2 3">
    <name type="scientific">Williamsia phyllosphaerae</name>
    <dbReference type="NCBI Taxonomy" id="885042"/>
    <lineage>
        <taxon>Bacteria</taxon>
        <taxon>Bacillati</taxon>
        <taxon>Actinomycetota</taxon>
        <taxon>Actinomycetes</taxon>
        <taxon>Mycobacteriales</taxon>
        <taxon>Nocardiaceae</taxon>
        <taxon>Williamsia</taxon>
    </lineage>
</organism>
<evidence type="ECO:0000313" key="2">
    <source>
        <dbReference type="EMBL" id="GGF35267.1"/>
    </source>
</evidence>
<feature type="transmembrane region" description="Helical" evidence="1">
    <location>
        <begin position="20"/>
        <end position="44"/>
    </location>
</feature>
<gene>
    <name evidence="2" type="ORF">GCM10007298_33850</name>
</gene>
<reference evidence="3" key="1">
    <citation type="journal article" date="2019" name="Int. J. Syst. Evol. Microbiol.">
        <title>The Global Catalogue of Microorganisms (GCM) 10K type strain sequencing project: providing services to taxonomists for standard genome sequencing and annotation.</title>
        <authorList>
            <consortium name="The Broad Institute Genomics Platform"/>
            <consortium name="The Broad Institute Genome Sequencing Center for Infectious Disease"/>
            <person name="Wu L."/>
            <person name="Ma J."/>
        </authorList>
    </citation>
    <scope>NUCLEOTIDE SEQUENCE [LARGE SCALE GENOMIC DNA]</scope>
    <source>
        <strain evidence="3">CCM 7855</strain>
    </source>
</reference>
<keyword evidence="1" id="KW-0472">Membrane</keyword>
<evidence type="ECO:0000313" key="3">
    <source>
        <dbReference type="Proteomes" id="UP000632454"/>
    </source>
</evidence>
<keyword evidence="1" id="KW-1133">Transmembrane helix</keyword>